<evidence type="ECO:0000256" key="4">
    <source>
        <dbReference type="ARBA" id="ARBA00013068"/>
    </source>
</evidence>
<keyword evidence="6" id="KW-0456">Lyase</keyword>
<proteinExistence type="inferred from homology"/>
<dbReference type="GO" id="GO:0006096">
    <property type="term" value="P:glycolytic process"/>
    <property type="evidence" value="ECO:0007669"/>
    <property type="project" value="UniProtKB-UniPathway"/>
</dbReference>
<dbReference type="GO" id="GO:0004332">
    <property type="term" value="F:fructose-bisphosphate aldolase activity"/>
    <property type="evidence" value="ECO:0007669"/>
    <property type="project" value="UniProtKB-EC"/>
</dbReference>
<gene>
    <name evidence="7" type="ORF">BWQ96_08089</name>
</gene>
<comment type="caution">
    <text evidence="7">The sequence shown here is derived from an EMBL/GenBank/DDBJ whole genome shotgun (WGS) entry which is preliminary data.</text>
</comment>
<dbReference type="Proteomes" id="UP000247409">
    <property type="component" value="Unassembled WGS sequence"/>
</dbReference>
<dbReference type="Pfam" id="PF00274">
    <property type="entry name" value="Glycolytic"/>
    <property type="match status" value="1"/>
</dbReference>
<dbReference type="OrthoDB" id="36455at2759"/>
<evidence type="ECO:0000256" key="1">
    <source>
        <dbReference type="ARBA" id="ARBA00000441"/>
    </source>
</evidence>
<dbReference type="InterPro" id="IPR000741">
    <property type="entry name" value="FBA_I"/>
</dbReference>
<dbReference type="SUPFAM" id="SSF51569">
    <property type="entry name" value="Aldolase"/>
    <property type="match status" value="1"/>
</dbReference>
<dbReference type="Gene3D" id="3.20.20.70">
    <property type="entry name" value="Aldolase class I"/>
    <property type="match status" value="1"/>
</dbReference>
<accession>A0A2V3IJD6</accession>
<comment type="similarity">
    <text evidence="3">Belongs to the class I fructose-bisphosphate aldolase family.</text>
</comment>
<dbReference type="FunFam" id="3.20.20.70:FF:000140">
    <property type="entry name" value="Fructose-bisphosphate aldolase"/>
    <property type="match status" value="1"/>
</dbReference>
<evidence type="ECO:0000313" key="8">
    <source>
        <dbReference type="Proteomes" id="UP000247409"/>
    </source>
</evidence>
<dbReference type="UniPathway" id="UPA00109">
    <property type="reaction ID" value="UER00183"/>
</dbReference>
<organism evidence="7 8">
    <name type="scientific">Gracilariopsis chorda</name>
    <dbReference type="NCBI Taxonomy" id="448386"/>
    <lineage>
        <taxon>Eukaryota</taxon>
        <taxon>Rhodophyta</taxon>
        <taxon>Florideophyceae</taxon>
        <taxon>Rhodymeniophycidae</taxon>
        <taxon>Gracilariales</taxon>
        <taxon>Gracilariaceae</taxon>
        <taxon>Gracilariopsis</taxon>
    </lineage>
</organism>
<name>A0A2V3IJD6_9FLOR</name>
<keyword evidence="5" id="KW-0324">Glycolysis</keyword>
<dbReference type="AlphaFoldDB" id="A0A2V3IJD6"/>
<dbReference type="STRING" id="448386.A0A2V3IJD6"/>
<evidence type="ECO:0000256" key="2">
    <source>
        <dbReference type="ARBA" id="ARBA00004714"/>
    </source>
</evidence>
<comment type="pathway">
    <text evidence="2">Carbohydrate degradation; glycolysis; D-glyceraldehyde 3-phosphate and glycerone phosphate from D-glucose: step 4/4.</text>
</comment>
<sequence>MTENPYLTELQTTAKHLTQRGKGILAADESTGTIGKRLAILSLENTPETRRALREMLVCAPGNDEAYSGMILFQETLYQTDSSGKPFVSILKEKNILPGIKVDTGLKPVPESPGETTTDGLEDLSNRCASYYAQGARFAKWRAALRIDVNRGLPSDSVVHENARELATYAATAQSEGLLPIVEPEILIDGTHGQEVSAAVAERVISAVYDALREQNVPVELTLLKPMMIMPGVSSEERKNVTPDIVAVETLRVMKKVVPEQVPGIMFLSGGMSEEEATKNLNALNILAEKEKAPWSLSFSFGRALQHSAMKIWNGDKNNLEEAMQMASEVARANGRAQLGKFEGKHPSSGSESLYEGFRGWRGGAPKAV</sequence>
<evidence type="ECO:0000256" key="6">
    <source>
        <dbReference type="ARBA" id="ARBA00023239"/>
    </source>
</evidence>
<evidence type="ECO:0000256" key="3">
    <source>
        <dbReference type="ARBA" id="ARBA00010387"/>
    </source>
</evidence>
<protein>
    <recommendedName>
        <fullName evidence="4">fructose-bisphosphate aldolase</fullName>
        <ecNumber evidence="4">4.1.2.13</ecNumber>
    </recommendedName>
</protein>
<reference evidence="7 8" key="1">
    <citation type="journal article" date="2018" name="Mol. Biol. Evol.">
        <title>Analysis of the draft genome of the red seaweed Gracilariopsis chorda provides insights into genome size evolution in Rhodophyta.</title>
        <authorList>
            <person name="Lee J."/>
            <person name="Yang E.C."/>
            <person name="Graf L."/>
            <person name="Yang J.H."/>
            <person name="Qiu H."/>
            <person name="Zel Zion U."/>
            <person name="Chan C.X."/>
            <person name="Stephens T.G."/>
            <person name="Weber A.P.M."/>
            <person name="Boo G.H."/>
            <person name="Boo S.M."/>
            <person name="Kim K.M."/>
            <person name="Shin Y."/>
            <person name="Jung M."/>
            <person name="Lee S.J."/>
            <person name="Yim H.S."/>
            <person name="Lee J.H."/>
            <person name="Bhattacharya D."/>
            <person name="Yoon H.S."/>
        </authorList>
    </citation>
    <scope>NUCLEOTIDE SEQUENCE [LARGE SCALE GENOMIC DNA]</scope>
    <source>
        <strain evidence="7 8">SKKU-2015</strain>
        <tissue evidence="7">Whole body</tissue>
    </source>
</reference>
<dbReference type="SMR" id="A0A2V3IJD6"/>
<dbReference type="EMBL" id="NBIV01000174">
    <property type="protein sequence ID" value="PXF42169.1"/>
    <property type="molecule type" value="Genomic_DNA"/>
</dbReference>
<evidence type="ECO:0000313" key="7">
    <source>
        <dbReference type="EMBL" id="PXF42169.1"/>
    </source>
</evidence>
<evidence type="ECO:0000256" key="5">
    <source>
        <dbReference type="ARBA" id="ARBA00023152"/>
    </source>
</evidence>
<dbReference type="EC" id="4.1.2.13" evidence="4"/>
<comment type="catalytic activity">
    <reaction evidence="1">
        <text>beta-D-fructose 1,6-bisphosphate = D-glyceraldehyde 3-phosphate + dihydroxyacetone phosphate</text>
        <dbReference type="Rhea" id="RHEA:14729"/>
        <dbReference type="ChEBI" id="CHEBI:32966"/>
        <dbReference type="ChEBI" id="CHEBI:57642"/>
        <dbReference type="ChEBI" id="CHEBI:59776"/>
        <dbReference type="EC" id="4.1.2.13"/>
    </reaction>
</comment>
<dbReference type="NCBIfam" id="NF033379">
    <property type="entry name" value="FrucBisAld_I"/>
    <property type="match status" value="1"/>
</dbReference>
<dbReference type="InterPro" id="IPR013785">
    <property type="entry name" value="Aldolase_TIM"/>
</dbReference>
<dbReference type="PANTHER" id="PTHR11627">
    <property type="entry name" value="FRUCTOSE-BISPHOSPHATE ALDOLASE"/>
    <property type="match status" value="1"/>
</dbReference>
<keyword evidence="8" id="KW-1185">Reference proteome</keyword>